<evidence type="ECO:0000313" key="3">
    <source>
        <dbReference type="Proteomes" id="UP000241546"/>
    </source>
</evidence>
<keyword evidence="3" id="KW-1185">Reference proteome</keyword>
<accession>A0A2T4BJS3</accession>
<feature type="region of interest" description="Disordered" evidence="1">
    <location>
        <begin position="286"/>
        <end position="323"/>
    </location>
</feature>
<evidence type="ECO:0000313" key="2">
    <source>
        <dbReference type="EMBL" id="PTB69560.1"/>
    </source>
</evidence>
<dbReference type="Proteomes" id="UP000241546">
    <property type="component" value="Unassembled WGS sequence"/>
</dbReference>
<feature type="compositionally biased region" description="Low complexity" evidence="1">
    <location>
        <begin position="231"/>
        <end position="253"/>
    </location>
</feature>
<dbReference type="RefSeq" id="XP_024752880.1">
    <property type="nucleotide sequence ID" value="XM_024889563.1"/>
</dbReference>
<feature type="compositionally biased region" description="Polar residues" evidence="1">
    <location>
        <begin position="1"/>
        <end position="22"/>
    </location>
</feature>
<reference evidence="3" key="1">
    <citation type="submission" date="2016-07" db="EMBL/GenBank/DDBJ databases">
        <title>Multiple horizontal gene transfer events from other fungi enriched the ability of initially mycotrophic Trichoderma (Ascomycota) to feed on dead plant biomass.</title>
        <authorList>
            <consortium name="DOE Joint Genome Institute"/>
            <person name="Atanasova L."/>
            <person name="Chenthamara K."/>
            <person name="Zhang J."/>
            <person name="Grujic M."/>
            <person name="Henrissat B."/>
            <person name="Kuo A."/>
            <person name="Aerts A."/>
            <person name="Salamov A."/>
            <person name="Lipzen A."/>
            <person name="Labutti K."/>
            <person name="Barry K."/>
            <person name="Miao Y."/>
            <person name="Rahimi M.J."/>
            <person name="Shen Q."/>
            <person name="Grigoriev I.V."/>
            <person name="Kubicek C.P."/>
            <person name="Druzhinina I.S."/>
        </authorList>
    </citation>
    <scope>NUCLEOTIDE SEQUENCE [LARGE SCALE GENOMIC DNA]</scope>
    <source>
        <strain evidence="3">TUCIM 6016</strain>
    </source>
</reference>
<feature type="region of interest" description="Disordered" evidence="1">
    <location>
        <begin position="1"/>
        <end position="169"/>
    </location>
</feature>
<feature type="compositionally biased region" description="Acidic residues" evidence="1">
    <location>
        <begin position="295"/>
        <end position="305"/>
    </location>
</feature>
<gene>
    <name evidence="2" type="ORF">BBK36DRAFT_1110257</name>
</gene>
<organism evidence="2 3">
    <name type="scientific">Trichoderma citrinoviride</name>
    <dbReference type="NCBI Taxonomy" id="58853"/>
    <lineage>
        <taxon>Eukaryota</taxon>
        <taxon>Fungi</taxon>
        <taxon>Dikarya</taxon>
        <taxon>Ascomycota</taxon>
        <taxon>Pezizomycotina</taxon>
        <taxon>Sordariomycetes</taxon>
        <taxon>Hypocreomycetidae</taxon>
        <taxon>Hypocreales</taxon>
        <taxon>Hypocreaceae</taxon>
        <taxon>Trichoderma</taxon>
    </lineage>
</organism>
<feature type="region of interest" description="Disordered" evidence="1">
    <location>
        <begin position="222"/>
        <end position="253"/>
    </location>
</feature>
<dbReference type="EMBL" id="KZ680208">
    <property type="protein sequence ID" value="PTB69560.1"/>
    <property type="molecule type" value="Genomic_DNA"/>
</dbReference>
<dbReference type="OrthoDB" id="10493082at2759"/>
<dbReference type="GeneID" id="36597682"/>
<feature type="compositionally biased region" description="Basic and acidic residues" evidence="1">
    <location>
        <begin position="96"/>
        <end position="109"/>
    </location>
</feature>
<dbReference type="AlphaFoldDB" id="A0A2T4BJS3"/>
<feature type="compositionally biased region" description="Basic and acidic residues" evidence="1">
    <location>
        <begin position="42"/>
        <end position="64"/>
    </location>
</feature>
<protein>
    <submittedName>
        <fullName evidence="2">Uncharacterized protein</fullName>
    </submittedName>
</protein>
<sequence length="418" mass="45391">MATQCNTSQQDKGNQTSNTAQPKRNPRFAQFPKAPVKPSSSSKEDSGEPARVERILFSPHEEKQQQPPNQNGGENGRLKPGMVRFVRASHNYRYPKANEKKTITREGRRNAAAAAALLLPSSVVPNNNNNNNNTAEDKARQRTRRRASQHIHSAQRTRGQKKAASSKPQLTIKLPAAAAEQSGGQHYYYPSKQWSRVRSILPASGSRVPVARAAAVRFPMMSREASPDEQSSPSSSSPTTTTSSNSSSSPSIPTSIQVCFLCRVPSRGEEGKDGLCNACKTEYTMPPNGLHDNDGNDDDDDDVDEDRGGIHDPPRSYSSSIYSDSSSVYSMDARTPVNDDALTVSTASLDGVEDSVLLVSPCPTVGKACVSETGMQAIYPGRHGKRGAGTGSPDLYDLDWAEYYFNDTYFADVKGVWG</sequence>
<evidence type="ECO:0000256" key="1">
    <source>
        <dbReference type="SAM" id="MobiDB-lite"/>
    </source>
</evidence>
<feature type="compositionally biased region" description="Low complexity" evidence="1">
    <location>
        <begin position="32"/>
        <end position="41"/>
    </location>
</feature>
<name>A0A2T4BJS3_9HYPO</name>
<proteinExistence type="predicted"/>
<feature type="compositionally biased region" description="Basic residues" evidence="1">
    <location>
        <begin position="141"/>
        <end position="161"/>
    </location>
</feature>